<accession>A0A7C5QW96</accession>
<gene>
    <name evidence="9" type="primary">hflK</name>
    <name evidence="9" type="ORF">ENJ42_05220</name>
</gene>
<comment type="caution">
    <text evidence="9">The sequence shown here is derived from an EMBL/GenBank/DDBJ whole genome shotgun (WGS) entry which is preliminary data.</text>
</comment>
<dbReference type="InterPro" id="IPR050710">
    <property type="entry name" value="Band7/mec-2_domain"/>
</dbReference>
<evidence type="ECO:0000256" key="7">
    <source>
        <dbReference type="SAM" id="MobiDB-lite"/>
    </source>
</evidence>
<dbReference type="SMART" id="SM00244">
    <property type="entry name" value="PHB"/>
    <property type="match status" value="1"/>
</dbReference>
<dbReference type="PANTHER" id="PTHR43327:SF2">
    <property type="entry name" value="MODULATOR OF FTSH PROTEASE HFLK"/>
    <property type="match status" value="1"/>
</dbReference>
<name>A0A7C5QW96_9PROT</name>
<comment type="subcellular location">
    <subcellularLocation>
        <location evidence="1">Membrane</location>
        <topology evidence="1">Single-pass membrane protein</topology>
    </subcellularLocation>
</comment>
<dbReference type="InterPro" id="IPR001107">
    <property type="entry name" value="Band_7"/>
</dbReference>
<feature type="domain" description="Band 7" evidence="8">
    <location>
        <begin position="93"/>
        <end position="264"/>
    </location>
</feature>
<reference evidence="9" key="1">
    <citation type="journal article" date="2020" name="mSystems">
        <title>Genome- and Community-Level Interaction Insights into Carbon Utilization and Element Cycling Functions of Hydrothermarchaeota in Hydrothermal Sediment.</title>
        <authorList>
            <person name="Zhou Z."/>
            <person name="Liu Y."/>
            <person name="Xu W."/>
            <person name="Pan J."/>
            <person name="Luo Z.H."/>
            <person name="Li M."/>
        </authorList>
    </citation>
    <scope>NUCLEOTIDE SEQUENCE [LARGE SCALE GENOMIC DNA]</scope>
    <source>
        <strain evidence="9">HyVt-485</strain>
    </source>
</reference>
<dbReference type="Gene3D" id="3.30.479.30">
    <property type="entry name" value="Band 7 domain"/>
    <property type="match status" value="1"/>
</dbReference>
<dbReference type="Pfam" id="PF01145">
    <property type="entry name" value="Band_7"/>
    <property type="match status" value="1"/>
</dbReference>
<sequence>MSGKNSPWGGSGGSSGGSGGGGKGPWGGNGGRRGPSRGNRPGAGQADLDNVIKGFKDKFGSGGPVKRGGSGKPSGLGVSTIVLGVVAVLLLMSSIFTVQAEEEAVILRFGEYKRTVDSGLHFKLPSPIETKIVKQVTIQQETEVGINRGRDVPSESLMLTGDENIVDVDFTVLWRIINLEDFLFKVDAPEKLVKAVSESVMREVIGKNELDVIITTEREKLRGLVQEQVQKILDEYEAGVEINDIQFQKTDPPANVMDAFLNVVNASQEAESMVNEAHAYQNKHVLEAEGAAAKMIQAAEAYRDKIIAEANGEAERFRLVYEEYKRSPNVIRQRMYLDVMKDVYDDVDKIVIDGKAGSGVVPYLPLNELNKRGGK</sequence>
<dbReference type="InterPro" id="IPR036013">
    <property type="entry name" value="Band_7/SPFH_dom_sf"/>
</dbReference>
<evidence type="ECO:0000256" key="6">
    <source>
        <dbReference type="RuleBase" id="RU364113"/>
    </source>
</evidence>
<dbReference type="EMBL" id="DRMJ01000265">
    <property type="protein sequence ID" value="HHL42998.1"/>
    <property type="molecule type" value="Genomic_DNA"/>
</dbReference>
<dbReference type="NCBIfam" id="TIGR01933">
    <property type="entry name" value="hflK"/>
    <property type="match status" value="1"/>
</dbReference>
<keyword evidence="5 6" id="KW-0472">Membrane</keyword>
<comment type="function">
    <text evidence="6">HflC and HflK could encode or regulate a protease.</text>
</comment>
<evidence type="ECO:0000259" key="8">
    <source>
        <dbReference type="SMART" id="SM00244"/>
    </source>
</evidence>
<evidence type="ECO:0000256" key="3">
    <source>
        <dbReference type="ARBA" id="ARBA00022692"/>
    </source>
</evidence>
<dbReference type="PANTHER" id="PTHR43327">
    <property type="entry name" value="STOMATIN-LIKE PROTEIN 2, MITOCHONDRIAL"/>
    <property type="match status" value="1"/>
</dbReference>
<dbReference type="Proteomes" id="UP000885830">
    <property type="component" value="Unassembled WGS sequence"/>
</dbReference>
<dbReference type="CDD" id="cd03404">
    <property type="entry name" value="SPFH_HflK"/>
    <property type="match status" value="1"/>
</dbReference>
<dbReference type="AlphaFoldDB" id="A0A7C5QW96"/>
<evidence type="ECO:0000313" key="9">
    <source>
        <dbReference type="EMBL" id="HHL42998.1"/>
    </source>
</evidence>
<proteinExistence type="inferred from homology"/>
<feature type="compositionally biased region" description="Gly residues" evidence="7">
    <location>
        <begin position="9"/>
        <end position="33"/>
    </location>
</feature>
<dbReference type="GO" id="GO:0008233">
    <property type="term" value="F:peptidase activity"/>
    <property type="evidence" value="ECO:0007669"/>
    <property type="project" value="UniProtKB-KW"/>
</dbReference>
<dbReference type="GO" id="GO:0016020">
    <property type="term" value="C:membrane"/>
    <property type="evidence" value="ECO:0007669"/>
    <property type="project" value="UniProtKB-SubCell"/>
</dbReference>
<feature type="region of interest" description="Disordered" evidence="7">
    <location>
        <begin position="1"/>
        <end position="47"/>
    </location>
</feature>
<organism evidence="9">
    <name type="scientific">Hellea balneolensis</name>
    <dbReference type="NCBI Taxonomy" id="287478"/>
    <lineage>
        <taxon>Bacteria</taxon>
        <taxon>Pseudomonadati</taxon>
        <taxon>Pseudomonadota</taxon>
        <taxon>Alphaproteobacteria</taxon>
        <taxon>Maricaulales</taxon>
        <taxon>Robiginitomaculaceae</taxon>
        <taxon>Hellea</taxon>
    </lineage>
</organism>
<evidence type="ECO:0000256" key="1">
    <source>
        <dbReference type="ARBA" id="ARBA00004167"/>
    </source>
</evidence>
<keyword evidence="4 6" id="KW-1133">Transmembrane helix</keyword>
<keyword evidence="9" id="KW-0378">Hydrolase</keyword>
<feature type="transmembrane region" description="Helical" evidence="6">
    <location>
        <begin position="76"/>
        <end position="98"/>
    </location>
</feature>
<dbReference type="SUPFAM" id="SSF117892">
    <property type="entry name" value="Band 7/SPFH domain"/>
    <property type="match status" value="1"/>
</dbReference>
<comment type="subunit">
    <text evidence="6">HflC and HflK may interact to form a multimeric complex.</text>
</comment>
<dbReference type="GO" id="GO:0006508">
    <property type="term" value="P:proteolysis"/>
    <property type="evidence" value="ECO:0007669"/>
    <property type="project" value="UniProtKB-KW"/>
</dbReference>
<keyword evidence="3 6" id="KW-0812">Transmembrane</keyword>
<evidence type="ECO:0000256" key="5">
    <source>
        <dbReference type="ARBA" id="ARBA00023136"/>
    </source>
</evidence>
<evidence type="ECO:0000256" key="2">
    <source>
        <dbReference type="ARBA" id="ARBA00006971"/>
    </source>
</evidence>
<protein>
    <recommendedName>
        <fullName evidence="6">Protein HflK</fullName>
    </recommendedName>
</protein>
<comment type="similarity">
    <text evidence="2 6">Belongs to the band 7/mec-2 family. HflK subfamily.</text>
</comment>
<keyword evidence="9" id="KW-0645">Protease</keyword>
<evidence type="ECO:0000256" key="4">
    <source>
        <dbReference type="ARBA" id="ARBA00022989"/>
    </source>
</evidence>
<dbReference type="InterPro" id="IPR010201">
    <property type="entry name" value="HflK"/>
</dbReference>